<evidence type="ECO:0000256" key="8">
    <source>
        <dbReference type="RuleBase" id="RU003942"/>
    </source>
</evidence>
<dbReference type="Pfam" id="PF00893">
    <property type="entry name" value="Multi_Drug_Res"/>
    <property type="match status" value="1"/>
</dbReference>
<comment type="similarity">
    <text evidence="7 8">Belongs to the drug/metabolite transporter (DMT) superfamily. Small multidrug resistance (SMR) (TC 2.A.7.1) family.</text>
</comment>
<dbReference type="InterPro" id="IPR045324">
    <property type="entry name" value="Small_multidrug_res"/>
</dbReference>
<comment type="caution">
    <text evidence="10">The sequence shown here is derived from an EMBL/GenBank/DDBJ whole genome shotgun (WGS) entry which is preliminary data.</text>
</comment>
<feature type="transmembrane region" description="Helical" evidence="9">
    <location>
        <begin position="5"/>
        <end position="24"/>
    </location>
</feature>
<reference evidence="10 11" key="1">
    <citation type="submission" date="2021-04" db="EMBL/GenBank/DDBJ databases">
        <authorList>
            <person name="Pira H."/>
            <person name="Risdian C."/>
            <person name="Wink J."/>
        </authorList>
    </citation>
    <scope>NUCLEOTIDE SEQUENCE [LARGE SCALE GENOMIC DNA]</scope>
    <source>
        <strain evidence="10 11">WH131</strain>
    </source>
</reference>
<dbReference type="Proteomes" id="UP000699975">
    <property type="component" value="Unassembled WGS sequence"/>
</dbReference>
<keyword evidence="11" id="KW-1185">Reference proteome</keyword>
<evidence type="ECO:0000313" key="10">
    <source>
        <dbReference type="EMBL" id="MBV7267507.1"/>
    </source>
</evidence>
<dbReference type="PANTHER" id="PTHR30561:SF1">
    <property type="entry name" value="MULTIDRUG TRANSPORTER EMRE"/>
    <property type="match status" value="1"/>
</dbReference>
<accession>A0ABS6SR47</accession>
<feature type="transmembrane region" description="Helical" evidence="9">
    <location>
        <begin position="30"/>
        <end position="48"/>
    </location>
</feature>
<dbReference type="EMBL" id="JAGSPB010000003">
    <property type="protein sequence ID" value="MBV7267507.1"/>
    <property type="molecule type" value="Genomic_DNA"/>
</dbReference>
<evidence type="ECO:0000256" key="6">
    <source>
        <dbReference type="ARBA" id="ARBA00023136"/>
    </source>
</evidence>
<evidence type="ECO:0000256" key="2">
    <source>
        <dbReference type="ARBA" id="ARBA00022448"/>
    </source>
</evidence>
<dbReference type="InterPro" id="IPR000390">
    <property type="entry name" value="Small_drug/metabolite_transptr"/>
</dbReference>
<keyword evidence="3" id="KW-1003">Cell membrane</keyword>
<feature type="transmembrane region" description="Helical" evidence="9">
    <location>
        <begin position="85"/>
        <end position="104"/>
    </location>
</feature>
<comment type="subcellular location">
    <subcellularLocation>
        <location evidence="1 8">Cell membrane</location>
        <topology evidence="1 8">Multi-pass membrane protein</topology>
    </subcellularLocation>
</comment>
<evidence type="ECO:0000256" key="4">
    <source>
        <dbReference type="ARBA" id="ARBA00022692"/>
    </source>
</evidence>
<keyword evidence="2" id="KW-0813">Transport</keyword>
<keyword evidence="4 8" id="KW-0812">Transmembrane</keyword>
<sequence length="109" mass="11672">MNAWIYLAIAIALEVVGTFLLKLSDGFEKWHWGALSIACYSACFWVLAPAMKVLPVGIVYAVWSGVGIVAASIIGLYAFDERLSGLQFVFIAMILIGAVGLNLTSQSSA</sequence>
<organism evidence="10 11">
    <name type="scientific">Erythrobacter ani</name>
    <dbReference type="NCBI Taxonomy" id="2827235"/>
    <lineage>
        <taxon>Bacteria</taxon>
        <taxon>Pseudomonadati</taxon>
        <taxon>Pseudomonadota</taxon>
        <taxon>Alphaproteobacteria</taxon>
        <taxon>Sphingomonadales</taxon>
        <taxon>Erythrobacteraceae</taxon>
        <taxon>Erythrobacter/Porphyrobacter group</taxon>
        <taxon>Erythrobacter</taxon>
    </lineage>
</organism>
<name>A0ABS6SR47_9SPHN</name>
<evidence type="ECO:0000256" key="9">
    <source>
        <dbReference type="SAM" id="Phobius"/>
    </source>
</evidence>
<proteinExistence type="inferred from homology"/>
<evidence type="ECO:0000256" key="7">
    <source>
        <dbReference type="ARBA" id="ARBA00038032"/>
    </source>
</evidence>
<dbReference type="PANTHER" id="PTHR30561">
    <property type="entry name" value="SMR FAMILY PROTON-DEPENDENT DRUG EFFLUX TRANSPORTER SUGE"/>
    <property type="match status" value="1"/>
</dbReference>
<keyword evidence="5 9" id="KW-1133">Transmembrane helix</keyword>
<evidence type="ECO:0000256" key="1">
    <source>
        <dbReference type="ARBA" id="ARBA00004651"/>
    </source>
</evidence>
<dbReference type="RefSeq" id="WP_218318018.1">
    <property type="nucleotide sequence ID" value="NZ_JAGSPB010000003.1"/>
</dbReference>
<feature type="transmembrane region" description="Helical" evidence="9">
    <location>
        <begin position="60"/>
        <end position="79"/>
    </location>
</feature>
<gene>
    <name evidence="10" type="ORF">KCG45_15075</name>
</gene>
<protein>
    <submittedName>
        <fullName evidence="10">Multidrug efflux SMR transporter</fullName>
    </submittedName>
</protein>
<evidence type="ECO:0000256" key="3">
    <source>
        <dbReference type="ARBA" id="ARBA00022475"/>
    </source>
</evidence>
<evidence type="ECO:0000256" key="5">
    <source>
        <dbReference type="ARBA" id="ARBA00022989"/>
    </source>
</evidence>
<evidence type="ECO:0000313" key="11">
    <source>
        <dbReference type="Proteomes" id="UP000699975"/>
    </source>
</evidence>
<keyword evidence="6 9" id="KW-0472">Membrane</keyword>